<evidence type="ECO:0000313" key="1">
    <source>
        <dbReference type="EMBL" id="KKN83037.1"/>
    </source>
</evidence>
<sequence>MSATKRARFSVNISDVELEKIKDIVGNSEFSTISEFCSKATSAAIKEHRDKLKNEYRPTISNGNSIRHYRNSAINRDMMLTHLLDNPGNHTIDQICEGLGYENTPSRTSNMYTTMKTMMGEGWVFREVQKQEFPLKNEKFDPEKYSLEYLQELHKTHGTHRKAAKFLNISKSSFTRWITPEWREKNGSQIRHRTTYVANPANIHVRRIIRGRTTILLNASQLRIYMYLSEPPLEHSMKELINRFNRAITDDTEQTLRQLKNHGLVQYRINGNNALHIRALTTDKLVIKDHIFQRDKIIQ</sequence>
<accession>A0A0F9U6T5</accession>
<gene>
    <name evidence="1" type="ORF">LCGC14_0303030</name>
</gene>
<organism evidence="1">
    <name type="scientific">marine sediment metagenome</name>
    <dbReference type="NCBI Taxonomy" id="412755"/>
    <lineage>
        <taxon>unclassified sequences</taxon>
        <taxon>metagenomes</taxon>
        <taxon>ecological metagenomes</taxon>
    </lineage>
</organism>
<proteinExistence type="predicted"/>
<dbReference type="AlphaFoldDB" id="A0A0F9U6T5"/>
<reference evidence="1" key="1">
    <citation type="journal article" date="2015" name="Nature">
        <title>Complex archaea that bridge the gap between prokaryotes and eukaryotes.</title>
        <authorList>
            <person name="Spang A."/>
            <person name="Saw J.H."/>
            <person name="Jorgensen S.L."/>
            <person name="Zaremba-Niedzwiedzka K."/>
            <person name="Martijn J."/>
            <person name="Lind A.E."/>
            <person name="van Eijk R."/>
            <person name="Schleper C."/>
            <person name="Guy L."/>
            <person name="Ettema T.J."/>
        </authorList>
    </citation>
    <scope>NUCLEOTIDE SEQUENCE</scope>
</reference>
<comment type="caution">
    <text evidence="1">The sequence shown here is derived from an EMBL/GenBank/DDBJ whole genome shotgun (WGS) entry which is preliminary data.</text>
</comment>
<protein>
    <submittedName>
        <fullName evidence="1">Uncharacterized protein</fullName>
    </submittedName>
</protein>
<dbReference type="EMBL" id="LAZR01000191">
    <property type="protein sequence ID" value="KKN83037.1"/>
    <property type="molecule type" value="Genomic_DNA"/>
</dbReference>
<name>A0A0F9U6T5_9ZZZZ</name>